<evidence type="ECO:0000313" key="10">
    <source>
        <dbReference type="EMBL" id="PSC74285.1"/>
    </source>
</evidence>
<evidence type="ECO:0000256" key="4">
    <source>
        <dbReference type="ARBA" id="ARBA00022692"/>
    </source>
</evidence>
<evidence type="ECO:0000256" key="8">
    <source>
        <dbReference type="SAM" id="Phobius"/>
    </source>
</evidence>
<comment type="subcellular location">
    <subcellularLocation>
        <location evidence="1">Membrane</location>
        <topology evidence="1">Multi-pass membrane protein</topology>
    </subcellularLocation>
</comment>
<evidence type="ECO:0000259" key="9">
    <source>
        <dbReference type="Pfam" id="PF01490"/>
    </source>
</evidence>
<name>A0A2P6VJK8_9CHLO</name>
<protein>
    <submittedName>
        <fullName evidence="10">Transmembrane amino acid transporter</fullName>
    </submittedName>
</protein>
<feature type="transmembrane region" description="Helical" evidence="8">
    <location>
        <begin position="452"/>
        <end position="471"/>
    </location>
</feature>
<feature type="transmembrane region" description="Helical" evidence="8">
    <location>
        <begin position="414"/>
        <end position="440"/>
    </location>
</feature>
<evidence type="ECO:0000256" key="2">
    <source>
        <dbReference type="ARBA" id="ARBA00008066"/>
    </source>
</evidence>
<feature type="transmembrane region" description="Helical" evidence="8">
    <location>
        <begin position="179"/>
        <end position="201"/>
    </location>
</feature>
<feature type="transmembrane region" description="Helical" evidence="8">
    <location>
        <begin position="85"/>
        <end position="110"/>
    </location>
</feature>
<keyword evidence="5" id="KW-0029">Amino-acid transport</keyword>
<reference evidence="10 11" key="1">
    <citation type="journal article" date="2018" name="Plant J.">
        <title>Genome sequences of Chlorella sorokiniana UTEX 1602 and Micractinium conductrix SAG 241.80: implications to maltose excretion by a green alga.</title>
        <authorList>
            <person name="Arriola M.B."/>
            <person name="Velmurugan N."/>
            <person name="Zhang Y."/>
            <person name="Plunkett M.H."/>
            <person name="Hondzo H."/>
            <person name="Barney B.M."/>
        </authorList>
    </citation>
    <scope>NUCLEOTIDE SEQUENCE [LARGE SCALE GENOMIC DNA]</scope>
    <source>
        <strain evidence="10 11">SAG 241.80</strain>
    </source>
</reference>
<dbReference type="GO" id="GO:0015179">
    <property type="term" value="F:L-amino acid transmembrane transporter activity"/>
    <property type="evidence" value="ECO:0007669"/>
    <property type="project" value="TreeGrafter"/>
</dbReference>
<keyword evidence="7 8" id="KW-0472">Membrane</keyword>
<evidence type="ECO:0000313" key="11">
    <source>
        <dbReference type="Proteomes" id="UP000239649"/>
    </source>
</evidence>
<dbReference type="PANTHER" id="PTHR22950:SF458">
    <property type="entry name" value="SODIUM-COUPLED NEUTRAL AMINO ACID TRANSPORTER 11-RELATED"/>
    <property type="match status" value="1"/>
</dbReference>
<comment type="caution">
    <text evidence="10">The sequence shown here is derived from an EMBL/GenBank/DDBJ whole genome shotgun (WGS) entry which is preliminary data.</text>
</comment>
<proteinExistence type="inferred from homology"/>
<feature type="transmembrane region" description="Helical" evidence="8">
    <location>
        <begin position="213"/>
        <end position="234"/>
    </location>
</feature>
<dbReference type="PANTHER" id="PTHR22950">
    <property type="entry name" value="AMINO ACID TRANSPORTER"/>
    <property type="match status" value="1"/>
</dbReference>
<dbReference type="InterPro" id="IPR013057">
    <property type="entry name" value="AA_transpt_TM"/>
</dbReference>
<feature type="transmembrane region" description="Helical" evidence="8">
    <location>
        <begin position="254"/>
        <end position="278"/>
    </location>
</feature>
<evidence type="ECO:0000256" key="7">
    <source>
        <dbReference type="ARBA" id="ARBA00023136"/>
    </source>
</evidence>
<evidence type="ECO:0000256" key="3">
    <source>
        <dbReference type="ARBA" id="ARBA00022448"/>
    </source>
</evidence>
<keyword evidence="11" id="KW-1185">Reference proteome</keyword>
<dbReference type="EMBL" id="LHPF02000005">
    <property type="protein sequence ID" value="PSC74285.1"/>
    <property type="molecule type" value="Genomic_DNA"/>
</dbReference>
<dbReference type="Proteomes" id="UP000239649">
    <property type="component" value="Unassembled WGS sequence"/>
</dbReference>
<dbReference type="Pfam" id="PF01490">
    <property type="entry name" value="Aa_trans"/>
    <property type="match status" value="1"/>
</dbReference>
<dbReference type="STRING" id="554055.A0A2P6VJK8"/>
<feature type="domain" description="Amino acid transporter transmembrane" evidence="9">
    <location>
        <begin position="56"/>
        <end position="445"/>
    </location>
</feature>
<accession>A0A2P6VJK8</accession>
<feature type="transmembrane region" description="Helical" evidence="8">
    <location>
        <begin position="349"/>
        <end position="368"/>
    </location>
</feature>
<keyword evidence="3" id="KW-0813">Transport</keyword>
<evidence type="ECO:0000256" key="5">
    <source>
        <dbReference type="ARBA" id="ARBA00022970"/>
    </source>
</evidence>
<dbReference type="AlphaFoldDB" id="A0A2P6VJK8"/>
<keyword evidence="4 8" id="KW-0812">Transmembrane</keyword>
<organism evidence="10 11">
    <name type="scientific">Micractinium conductrix</name>
    <dbReference type="NCBI Taxonomy" id="554055"/>
    <lineage>
        <taxon>Eukaryota</taxon>
        <taxon>Viridiplantae</taxon>
        <taxon>Chlorophyta</taxon>
        <taxon>core chlorophytes</taxon>
        <taxon>Trebouxiophyceae</taxon>
        <taxon>Chlorellales</taxon>
        <taxon>Chlorellaceae</taxon>
        <taxon>Chlorella clade</taxon>
        <taxon>Micractinium</taxon>
    </lineage>
</organism>
<keyword evidence="6 8" id="KW-1133">Transmembrane helix</keyword>
<evidence type="ECO:0000256" key="6">
    <source>
        <dbReference type="ARBA" id="ARBA00022989"/>
    </source>
</evidence>
<sequence>MAHVVVEDPYLDDGDLQRPLLAAPWPADETGGGGGADAEQRIDGEESVVLRPDRCSAAGGVSNLVTTAIGAGMVALPRAVSETGIVVGMLLFAFTAALTVVSTSIIVRYASRGGFASYGDLVRHHFGSRGAALLQAAICVHVGGVMIGYCVIIADVLVGSAPKFSGMLPTLLDRHDCPWWLSRPAVVAALMGGVVAPMLVPRSLAAVAKFSRCSVGMVMSLAATISALAATAAARGLLAPDVRLLPSWQDMGGGGALGVLTSLLTVVSVSALSFSCHFNVLPIKASLAKPSQGGMLRVIWLALAVCAAIYATVAVSGYALFGGATDGDVLKNLTAPAVAALVPRGLAHALVYGIALAFSFNLLVNFVLKVWAVRENLCELALGLPALQLAAAPFYSLTFGLVGVAYGISILVPSIYALLSLVGATACVTFSYIFPGLLVLRCQRAALPRAGARGMIALGAVMAAIALYNRLAGGGGE</sequence>
<feature type="transmembrane region" description="Helical" evidence="8">
    <location>
        <begin position="131"/>
        <end position="159"/>
    </location>
</feature>
<feature type="transmembrane region" description="Helical" evidence="8">
    <location>
        <begin position="298"/>
        <end position="321"/>
    </location>
</feature>
<feature type="transmembrane region" description="Helical" evidence="8">
    <location>
        <begin position="380"/>
        <end position="408"/>
    </location>
</feature>
<comment type="similarity">
    <text evidence="2">Belongs to the amino acid/polyamine transporter 2 family.</text>
</comment>
<dbReference type="OrthoDB" id="28208at2759"/>
<evidence type="ECO:0000256" key="1">
    <source>
        <dbReference type="ARBA" id="ARBA00004141"/>
    </source>
</evidence>
<dbReference type="GO" id="GO:0016020">
    <property type="term" value="C:membrane"/>
    <property type="evidence" value="ECO:0007669"/>
    <property type="project" value="UniProtKB-SubCell"/>
</dbReference>
<gene>
    <name evidence="10" type="ORF">C2E20_2834</name>
</gene>